<keyword evidence="2" id="KW-1133">Transmembrane helix</keyword>
<dbReference type="Proteomes" id="UP000265703">
    <property type="component" value="Unassembled WGS sequence"/>
</dbReference>
<accession>A0A397SIQ4</accession>
<evidence type="ECO:0000256" key="2">
    <source>
        <dbReference type="SAM" id="Phobius"/>
    </source>
</evidence>
<feature type="compositionally biased region" description="Low complexity" evidence="1">
    <location>
        <begin position="156"/>
        <end position="166"/>
    </location>
</feature>
<keyword evidence="2" id="KW-0472">Membrane</keyword>
<feature type="region of interest" description="Disordered" evidence="1">
    <location>
        <begin position="50"/>
        <end position="86"/>
    </location>
</feature>
<dbReference type="EMBL" id="QKYT01000388">
    <property type="protein sequence ID" value="RIA86043.1"/>
    <property type="molecule type" value="Genomic_DNA"/>
</dbReference>
<feature type="region of interest" description="Disordered" evidence="1">
    <location>
        <begin position="156"/>
        <end position="178"/>
    </location>
</feature>
<evidence type="ECO:0000256" key="1">
    <source>
        <dbReference type="SAM" id="MobiDB-lite"/>
    </source>
</evidence>
<reference evidence="3 4" key="1">
    <citation type="submission" date="2018-06" db="EMBL/GenBank/DDBJ databases">
        <title>Comparative genomics reveals the genomic features of Rhizophagus irregularis, R. cerebriforme, R. diaphanum and Gigaspora rosea, and their symbiotic lifestyle signature.</title>
        <authorList>
            <person name="Morin E."/>
            <person name="San Clemente H."/>
            <person name="Chen E.C.H."/>
            <person name="De La Providencia I."/>
            <person name="Hainaut M."/>
            <person name="Kuo A."/>
            <person name="Kohler A."/>
            <person name="Murat C."/>
            <person name="Tang N."/>
            <person name="Roy S."/>
            <person name="Loubradou J."/>
            <person name="Henrissat B."/>
            <person name="Grigoriev I.V."/>
            <person name="Corradi N."/>
            <person name="Roux C."/>
            <person name="Martin F.M."/>
        </authorList>
    </citation>
    <scope>NUCLEOTIDE SEQUENCE [LARGE SCALE GENOMIC DNA]</scope>
    <source>
        <strain evidence="3 4">DAOM 227022</strain>
    </source>
</reference>
<organism evidence="3 4">
    <name type="scientific">Glomus cerebriforme</name>
    <dbReference type="NCBI Taxonomy" id="658196"/>
    <lineage>
        <taxon>Eukaryota</taxon>
        <taxon>Fungi</taxon>
        <taxon>Fungi incertae sedis</taxon>
        <taxon>Mucoromycota</taxon>
        <taxon>Glomeromycotina</taxon>
        <taxon>Glomeromycetes</taxon>
        <taxon>Glomerales</taxon>
        <taxon>Glomeraceae</taxon>
        <taxon>Glomus</taxon>
    </lineage>
</organism>
<proteinExistence type="predicted"/>
<sequence length="206" mass="23001">MTTDTKNTKTARLTPKLLLKTTSNKPIISTTMFFPTSTIATGSFYLPIKQKNNRKGGRHPPKHLRKPPSFDTYIHSSSTSSTTNTCGYMSRTPSLSSSYSSTSSLVDNVSEYSNEDMMYGYGSPKSSNVSTSSVHRLRRGSSAYKVRFADTCDDSSSIVSSTGSIDEWGDDIEEEDDDDDEDYIFVPRHHTSQHHYFSYHKKNGST</sequence>
<dbReference type="AlphaFoldDB" id="A0A397SIQ4"/>
<protein>
    <submittedName>
        <fullName evidence="3">Uncharacterized protein</fullName>
    </submittedName>
</protein>
<keyword evidence="4" id="KW-1185">Reference proteome</keyword>
<feature type="transmembrane region" description="Helical" evidence="2">
    <location>
        <begin position="27"/>
        <end position="48"/>
    </location>
</feature>
<name>A0A397SIQ4_9GLOM</name>
<gene>
    <name evidence="3" type="ORF">C1645_780566</name>
</gene>
<evidence type="ECO:0000313" key="3">
    <source>
        <dbReference type="EMBL" id="RIA86043.1"/>
    </source>
</evidence>
<evidence type="ECO:0000313" key="4">
    <source>
        <dbReference type="Proteomes" id="UP000265703"/>
    </source>
</evidence>
<dbReference type="OrthoDB" id="2408748at2759"/>
<feature type="compositionally biased region" description="Acidic residues" evidence="1">
    <location>
        <begin position="167"/>
        <end position="178"/>
    </location>
</feature>
<comment type="caution">
    <text evidence="3">The sequence shown here is derived from an EMBL/GenBank/DDBJ whole genome shotgun (WGS) entry which is preliminary data.</text>
</comment>
<keyword evidence="2" id="KW-0812">Transmembrane</keyword>
<feature type="compositionally biased region" description="Basic residues" evidence="1">
    <location>
        <begin position="51"/>
        <end position="66"/>
    </location>
</feature>